<proteinExistence type="predicted"/>
<dbReference type="AlphaFoldDB" id="A1CUW4"/>
<dbReference type="InterPro" id="IPR005135">
    <property type="entry name" value="Endo/exonuclease/phosphatase"/>
</dbReference>
<gene>
    <name evidence="3" type="ORF">NFIA_043590</name>
</gene>
<protein>
    <recommendedName>
        <fullName evidence="2">Endonuclease/exonuclease/phosphatase domain-containing protein</fullName>
    </recommendedName>
</protein>
<dbReference type="Proteomes" id="UP000006702">
    <property type="component" value="Unassembled WGS sequence"/>
</dbReference>
<dbReference type="SUPFAM" id="SSF56219">
    <property type="entry name" value="DNase I-like"/>
    <property type="match status" value="1"/>
</dbReference>
<feature type="region of interest" description="Disordered" evidence="1">
    <location>
        <begin position="307"/>
        <end position="332"/>
    </location>
</feature>
<sequence>MGTSHSRRLRQEALGAARARAIAAFAQRMDASMWPRVAIAGSPPAPSTPDEAPAPRDDQTIRILQYNVQTSLDNGMAPLLRDPRIRDYAVITIQEPWVNTYGDAPLTHFPREAADHFHIVWPAAMQGTPRVCTYVRTTLHWQVTFMSAHVISTAIQPAPSKPWIVVHNIYNPPQTTANEGVADLIQALEAADQQQRASGEPMEHIMVGDFNIHDTLRAGTRRLPRAQHNSDRAEALKQIIEQRPLELATPVGLITRPTPITARPTSDPSTFNSDPDDTGPGALSTEERAAGTTIDLTFVSWGLTDRANVPGSESRSGGRPTCAGRPRASRGAMCPGQLATALRHQAAAAATRGSLRPVRVRARPSRSANWRGSMEVEVRGDQPSPVPPASPEKGVWAPLQAPGAAGPVGGRCLPTNLAKDRADAQRLVATRLLDRLHDPLGHFSRLQRIHPRAR</sequence>
<keyword evidence="4" id="KW-1185">Reference proteome</keyword>
<evidence type="ECO:0000313" key="4">
    <source>
        <dbReference type="Proteomes" id="UP000006702"/>
    </source>
</evidence>
<organism evidence="3 4">
    <name type="scientific">Neosartorya fischeri (strain ATCC 1020 / DSM 3700 / CBS 544.65 / FGSC A1164 / JCM 1740 / NRRL 181 / WB 181)</name>
    <name type="common">Aspergillus fischerianus</name>
    <dbReference type="NCBI Taxonomy" id="331117"/>
    <lineage>
        <taxon>Eukaryota</taxon>
        <taxon>Fungi</taxon>
        <taxon>Dikarya</taxon>
        <taxon>Ascomycota</taxon>
        <taxon>Pezizomycotina</taxon>
        <taxon>Eurotiomycetes</taxon>
        <taxon>Eurotiomycetidae</taxon>
        <taxon>Eurotiales</taxon>
        <taxon>Aspergillaceae</taxon>
        <taxon>Aspergillus</taxon>
        <taxon>Aspergillus subgen. Fumigati</taxon>
    </lineage>
</organism>
<feature type="region of interest" description="Disordered" evidence="1">
    <location>
        <begin position="256"/>
        <end position="290"/>
    </location>
</feature>
<dbReference type="Gene3D" id="3.60.10.10">
    <property type="entry name" value="Endonuclease/exonuclease/phosphatase"/>
    <property type="match status" value="1"/>
</dbReference>
<dbReference type="GO" id="GO:0003824">
    <property type="term" value="F:catalytic activity"/>
    <property type="evidence" value="ECO:0007669"/>
    <property type="project" value="InterPro"/>
</dbReference>
<feature type="region of interest" description="Disordered" evidence="1">
    <location>
        <begin position="364"/>
        <end position="402"/>
    </location>
</feature>
<feature type="domain" description="Endonuclease/exonuclease/phosphatase" evidence="2">
    <location>
        <begin position="65"/>
        <end position="300"/>
    </location>
</feature>
<feature type="compositionally biased region" description="Low complexity" evidence="1">
    <location>
        <begin position="256"/>
        <end position="265"/>
    </location>
</feature>
<dbReference type="eggNOG" id="ENOG502SZQU">
    <property type="taxonomic scope" value="Eukaryota"/>
</dbReference>
<evidence type="ECO:0000313" key="3">
    <source>
        <dbReference type="EMBL" id="EAW25541.1"/>
    </source>
</evidence>
<dbReference type="InterPro" id="IPR036691">
    <property type="entry name" value="Endo/exonu/phosph_ase_sf"/>
</dbReference>
<reference evidence="4" key="1">
    <citation type="journal article" date="2008" name="PLoS Genet.">
        <title>Genomic islands in the pathogenic filamentous fungus Aspergillus fumigatus.</title>
        <authorList>
            <person name="Fedorova N.D."/>
            <person name="Khaldi N."/>
            <person name="Joardar V.S."/>
            <person name="Maiti R."/>
            <person name="Amedeo P."/>
            <person name="Anderson M.J."/>
            <person name="Crabtree J."/>
            <person name="Silva J.C."/>
            <person name="Badger J.H."/>
            <person name="Albarraq A."/>
            <person name="Angiuoli S."/>
            <person name="Bussey H."/>
            <person name="Bowyer P."/>
            <person name="Cotty P.J."/>
            <person name="Dyer P.S."/>
            <person name="Egan A."/>
            <person name="Galens K."/>
            <person name="Fraser-Liggett C.M."/>
            <person name="Haas B.J."/>
            <person name="Inman J.M."/>
            <person name="Kent R."/>
            <person name="Lemieux S."/>
            <person name="Malavazi I."/>
            <person name="Orvis J."/>
            <person name="Roemer T."/>
            <person name="Ronning C.M."/>
            <person name="Sundaram J.P."/>
            <person name="Sutton G."/>
            <person name="Turner G."/>
            <person name="Venter J.C."/>
            <person name="White O.R."/>
            <person name="Whitty B.R."/>
            <person name="Youngman P."/>
            <person name="Wolfe K.H."/>
            <person name="Goldman G.H."/>
            <person name="Wortman J.R."/>
            <person name="Jiang B."/>
            <person name="Denning D.W."/>
            <person name="Nierman W.C."/>
        </authorList>
    </citation>
    <scope>NUCLEOTIDE SEQUENCE [LARGE SCALE GENOMIC DNA]</scope>
    <source>
        <strain evidence="4">ATCC 1020 / DSM 3700 / CBS 544.65 / FGSC A1164 / JCM 1740 / NRRL 181 / WB 181</strain>
    </source>
</reference>
<dbReference type="Pfam" id="PF03372">
    <property type="entry name" value="Exo_endo_phos"/>
    <property type="match status" value="1"/>
</dbReference>
<name>A1CUW4_NEOFI</name>
<evidence type="ECO:0000256" key="1">
    <source>
        <dbReference type="SAM" id="MobiDB-lite"/>
    </source>
</evidence>
<evidence type="ECO:0000259" key="2">
    <source>
        <dbReference type="Pfam" id="PF03372"/>
    </source>
</evidence>
<accession>A1CUW4</accession>
<dbReference type="EMBL" id="DS027684">
    <property type="protein sequence ID" value="EAW25541.1"/>
    <property type="molecule type" value="Genomic_DNA"/>
</dbReference>
<feature type="region of interest" description="Disordered" evidence="1">
    <location>
        <begin position="38"/>
        <end position="58"/>
    </location>
</feature>
<dbReference type="HOGENOM" id="CLU_602821_0_0_1"/>
<dbReference type="VEuPathDB" id="FungiDB:NFIA_043590"/>